<protein>
    <submittedName>
        <fullName evidence="2">BRO family protein</fullName>
    </submittedName>
</protein>
<dbReference type="RefSeq" id="WP_348995950.1">
    <property type="nucleotide sequence ID" value="NZ_CP157584.1"/>
</dbReference>
<dbReference type="AlphaFoldDB" id="A0AAU7LGZ7"/>
<dbReference type="PANTHER" id="PTHR36180:SF2">
    <property type="entry name" value="BRO FAMILY PROTEIN"/>
    <property type="match status" value="1"/>
</dbReference>
<dbReference type="SMART" id="SM01040">
    <property type="entry name" value="Bro-N"/>
    <property type="match status" value="1"/>
</dbReference>
<dbReference type="KEGG" id="achh:ABFG95_12070"/>
<proteinExistence type="predicted"/>
<dbReference type="InterPro" id="IPR003497">
    <property type="entry name" value="BRO_N_domain"/>
</dbReference>
<dbReference type="Pfam" id="PF02498">
    <property type="entry name" value="Bro-N"/>
    <property type="match status" value="1"/>
</dbReference>
<feature type="domain" description="Bro-N" evidence="1">
    <location>
        <begin position="7"/>
        <end position="123"/>
    </location>
</feature>
<organism evidence="2">
    <name type="scientific">Achromobacter sp. HNDS-1</name>
    <dbReference type="NCBI Taxonomy" id="3151598"/>
    <lineage>
        <taxon>Bacteria</taxon>
        <taxon>Pseudomonadati</taxon>
        <taxon>Pseudomonadota</taxon>
        <taxon>Betaproteobacteria</taxon>
        <taxon>Burkholderiales</taxon>
        <taxon>Alcaligenaceae</taxon>
        <taxon>Achromobacter</taxon>
    </lineage>
</organism>
<dbReference type="EMBL" id="CP157584">
    <property type="protein sequence ID" value="XBP01176.1"/>
    <property type="molecule type" value="Genomic_DNA"/>
</dbReference>
<accession>A0AAU7LGZ7</accession>
<dbReference type="PANTHER" id="PTHR36180">
    <property type="entry name" value="DNA-BINDING PROTEIN-RELATED-RELATED"/>
    <property type="match status" value="1"/>
</dbReference>
<sequence length="238" mass="25735">MAEPTRALALTPPAFTFEAHPVRVVMRDGEPWFVAADVCRALNLETTAIRRLDADEKGLHSTQTLSSDAKGRGGGDQSVAIISRPGLDTLVLRCRDAIKPGTLPHRFRRWVTHEVLPSIRRTGMYAAPARAALAQTMAAEVAAIAYRTVLQAVLAGAEDIQGSRWAFGLRQAPSGRDEQGYEPWASALPRGAIIGTLDRLADMIATPGGLTPTDADLVKLGRACLDRLEKSVSHRPQR</sequence>
<evidence type="ECO:0000259" key="1">
    <source>
        <dbReference type="PROSITE" id="PS51750"/>
    </source>
</evidence>
<evidence type="ECO:0000313" key="2">
    <source>
        <dbReference type="EMBL" id="XBP01176.1"/>
    </source>
</evidence>
<reference evidence="2" key="1">
    <citation type="submission" date="2024-05" db="EMBL/GenBank/DDBJ databases">
        <title>Transcriptome analysis of the degradation process of organic nitrogen by two heterotrophic nitrifying and aerobic denitrifying bacteria, Achromobacter sp. HNDS-1 and Enterobacter sp. HNDS-6.</title>
        <authorList>
            <person name="Huang Y."/>
        </authorList>
    </citation>
    <scope>NUCLEOTIDE SEQUENCE</scope>
    <source>
        <strain evidence="2">HNDS-1</strain>
    </source>
</reference>
<name>A0AAU7LGZ7_9BURK</name>
<gene>
    <name evidence="2" type="ORF">ABFG95_12070</name>
</gene>
<dbReference type="PROSITE" id="PS51750">
    <property type="entry name" value="BRO_N"/>
    <property type="match status" value="1"/>
</dbReference>